<keyword evidence="7" id="KW-0106">Calcium</keyword>
<evidence type="ECO:0000313" key="21">
    <source>
        <dbReference type="Proteomes" id="UP000007148"/>
    </source>
</evidence>
<evidence type="ECO:0000256" key="4">
    <source>
        <dbReference type="ARBA" id="ARBA00012595"/>
    </source>
</evidence>
<proteinExistence type="inferred from homology"/>
<dbReference type="GO" id="GO:0004556">
    <property type="term" value="F:alpha-amylase activity"/>
    <property type="evidence" value="ECO:0007669"/>
    <property type="project" value="UniProtKB-UniRule"/>
</dbReference>
<dbReference type="InterPro" id="IPR006046">
    <property type="entry name" value="Alpha_amylase"/>
</dbReference>
<feature type="disulfide bond" evidence="14">
    <location>
        <begin position="519"/>
        <end position="555"/>
    </location>
</feature>
<dbReference type="Proteomes" id="UP000007148">
    <property type="component" value="Unassembled WGS sequence"/>
</dbReference>
<evidence type="ECO:0000256" key="1">
    <source>
        <dbReference type="ARBA" id="ARBA00000548"/>
    </source>
</evidence>
<dbReference type="EC" id="3.2.1.1" evidence="4 17"/>
<dbReference type="Pfam" id="PF00128">
    <property type="entry name" value="Alpha-amylase"/>
    <property type="match status" value="1"/>
</dbReference>
<dbReference type="Gene3D" id="3.20.20.80">
    <property type="entry name" value="Glycosidases"/>
    <property type="match status" value="1"/>
</dbReference>
<dbReference type="InterPro" id="IPR017853">
    <property type="entry name" value="GH"/>
</dbReference>
<feature type="binding site" evidence="15">
    <location>
        <position position="226"/>
    </location>
    <ligand>
        <name>substrate</name>
    </ligand>
</feature>
<keyword evidence="8 14" id="KW-1015">Disulfide bond</keyword>
<evidence type="ECO:0000256" key="11">
    <source>
        <dbReference type="ARBA" id="ARBA00023295"/>
    </source>
</evidence>
<reference evidence="20 21" key="1">
    <citation type="journal article" date="2011" name="PLoS Pathog.">
        <title>Endophytic Life Strategies Decoded by Genome and Transcriptome Analyses of the Mutualistic Root Symbiont Piriformospora indica.</title>
        <authorList>
            <person name="Zuccaro A."/>
            <person name="Lahrmann U."/>
            <person name="Guldener U."/>
            <person name="Langen G."/>
            <person name="Pfiffi S."/>
            <person name="Biedenkopf D."/>
            <person name="Wong P."/>
            <person name="Samans B."/>
            <person name="Grimm C."/>
            <person name="Basiewicz M."/>
            <person name="Murat C."/>
            <person name="Martin F."/>
            <person name="Kogel K.H."/>
        </authorList>
    </citation>
    <scope>NUCLEOTIDE SEQUENCE [LARGE SCALE GENOMIC DNA]</scope>
    <source>
        <strain evidence="20 21">DSM 11827</strain>
    </source>
</reference>
<sequence>MLCSSVASFLAFALVGGASHAFAATAEQWKERTIYQIITDRFALPTSIDQSTSCNVTDQTFCGGTWSGITAMLDYITSMGFTAIWISPVHKNYDGPRTAYGDAYHGYWVTDIGALNDRFGTADDLKTLVAEVHRRGMLIMVDIVVNHVASVTTTPTDYSQYYFKDASKYHPYCPIQYGDGHSEQQCWMGDTKVALMDVNTENPDVVSSYNSWIKDFVHEYSIDGLRLDAAKHIRGDFWPGFCQSGGVFCMGEVYEFEAASAARWQYNPVQPSAVSSATGGSGSDPVGMDSILNFPLYNALVQAFGITGQSTDGTLDLTVLERKVNDMNGAFADVGVLGIFLENHDVPRWSNISVDPQSLYNALTFLWMTDGIPIAYYGIEQGFHGGPDPSNREALWPSSYANTTTVQILTKLNQLRNWMIITAKQRLSKRVEEGIAWQDNEKVYKTHHQETTFSKDADVRSSYISTPPVIVGATKEAMAITRGGVIGVVTNIGSPPQNISFPVLTPYERSVATTDIFSCVQYAVGSDGIVSVEYSKGGRPIILVPSVWLPGSGFCGFKADSNALIGVETDGAYKCGVSVVNLGLLVLLMLVM</sequence>
<feature type="site" description="Transition state stabilizer" evidence="13">
    <location>
        <position position="345"/>
    </location>
</feature>
<dbReference type="AlphaFoldDB" id="G4TNV8"/>
<feature type="disulfide bond" evidence="14">
    <location>
        <begin position="54"/>
        <end position="62"/>
    </location>
</feature>
<dbReference type="PRINTS" id="PR00110">
    <property type="entry name" value="ALPHAAMYLASE"/>
</dbReference>
<feature type="active site" description="Nucleophile" evidence="12">
    <location>
        <position position="228"/>
    </location>
</feature>
<feature type="domain" description="Glycosyl hydrolase family 13 catalytic" evidence="19">
    <location>
        <begin position="36"/>
        <end position="416"/>
    </location>
</feature>
<dbReference type="Pfam" id="PF09260">
    <property type="entry name" value="A_amylase_dom_C"/>
    <property type="match status" value="1"/>
</dbReference>
<dbReference type="PANTHER" id="PTHR10357">
    <property type="entry name" value="ALPHA-AMYLASE FAMILY MEMBER"/>
    <property type="match status" value="1"/>
</dbReference>
<protein>
    <recommendedName>
        <fullName evidence="4 17">Alpha-amylase</fullName>
        <ecNumber evidence="4 17">3.2.1.1</ecNumber>
    </recommendedName>
</protein>
<dbReference type="STRING" id="1109443.G4TNV8"/>
<evidence type="ECO:0000256" key="17">
    <source>
        <dbReference type="RuleBase" id="RU361134"/>
    </source>
</evidence>
<feature type="binding site" evidence="15">
    <location>
        <position position="147"/>
    </location>
    <ligand>
        <name>substrate</name>
    </ligand>
</feature>
<feature type="signal peptide" evidence="18">
    <location>
        <begin position="1"/>
        <end position="17"/>
    </location>
</feature>
<organism evidence="20 21">
    <name type="scientific">Serendipita indica (strain DSM 11827)</name>
    <name type="common">Root endophyte fungus</name>
    <name type="synonym">Piriformospora indica</name>
    <dbReference type="NCBI Taxonomy" id="1109443"/>
    <lineage>
        <taxon>Eukaryota</taxon>
        <taxon>Fungi</taxon>
        <taxon>Dikarya</taxon>
        <taxon>Basidiomycota</taxon>
        <taxon>Agaricomycotina</taxon>
        <taxon>Agaricomycetes</taxon>
        <taxon>Sebacinales</taxon>
        <taxon>Serendipitaceae</taxon>
        <taxon>Serendipita</taxon>
    </lineage>
</organism>
<comment type="catalytic activity">
    <reaction evidence="1 17">
        <text>Endohydrolysis of (1-&gt;4)-alpha-D-glucosidic linkages in polysaccharides containing three or more (1-&gt;4)-alpha-linked D-glucose units.</text>
        <dbReference type="EC" id="3.2.1.1"/>
    </reaction>
</comment>
<dbReference type="Gene3D" id="2.60.40.1180">
    <property type="entry name" value="Golgi alpha-mannosidase II"/>
    <property type="match status" value="1"/>
</dbReference>
<keyword evidence="21" id="KW-1185">Reference proteome</keyword>
<keyword evidence="10 17" id="KW-0119">Carbohydrate metabolism</keyword>
<accession>G4TNV8</accession>
<dbReference type="SUPFAM" id="SSF51011">
    <property type="entry name" value="Glycosyl hydrolase domain"/>
    <property type="match status" value="1"/>
</dbReference>
<comment type="caution">
    <text evidence="20">The sequence shown here is derived from an EMBL/GenBank/DDBJ whole genome shotgun (WGS) entry which is preliminary data.</text>
</comment>
<dbReference type="GO" id="GO:0005509">
    <property type="term" value="F:calcium ion binding"/>
    <property type="evidence" value="ECO:0007669"/>
    <property type="project" value="InterPro"/>
</dbReference>
<feature type="disulfide bond" evidence="14">
    <location>
        <begin position="173"/>
        <end position="186"/>
    </location>
</feature>
<dbReference type="HOGENOM" id="CLU_006462_7_2_1"/>
<keyword evidence="11 17" id="KW-0326">Glycosidase</keyword>
<evidence type="ECO:0000256" key="6">
    <source>
        <dbReference type="ARBA" id="ARBA00022801"/>
    </source>
</evidence>
<dbReference type="InterPro" id="IPR013780">
    <property type="entry name" value="Glyco_hydro_b"/>
</dbReference>
<evidence type="ECO:0000256" key="2">
    <source>
        <dbReference type="ARBA" id="ARBA00001913"/>
    </source>
</evidence>
<feature type="active site" description="Proton donor" evidence="12">
    <location>
        <position position="252"/>
    </location>
</feature>
<feature type="chain" id="PRO_5003469286" description="Alpha-amylase" evidence="18">
    <location>
        <begin position="18"/>
        <end position="592"/>
    </location>
</feature>
<evidence type="ECO:0000256" key="16">
    <source>
        <dbReference type="RuleBase" id="RU003615"/>
    </source>
</evidence>
<dbReference type="OMA" id="HGYWIAD"/>
<evidence type="ECO:0000256" key="18">
    <source>
        <dbReference type="SAM" id="SignalP"/>
    </source>
</evidence>
<dbReference type="EMBL" id="CAFZ01000196">
    <property type="protein sequence ID" value="CCA73001.1"/>
    <property type="molecule type" value="Genomic_DNA"/>
</dbReference>
<gene>
    <name evidence="20" type="ORF">PIIN_06956</name>
</gene>
<dbReference type="OrthoDB" id="204980at2759"/>
<dbReference type="InterPro" id="IPR013777">
    <property type="entry name" value="A-amylase-like"/>
</dbReference>
<evidence type="ECO:0000256" key="7">
    <source>
        <dbReference type="ARBA" id="ARBA00022837"/>
    </source>
</evidence>
<evidence type="ECO:0000256" key="5">
    <source>
        <dbReference type="ARBA" id="ARBA00022723"/>
    </source>
</evidence>
<keyword evidence="9" id="KW-0325">Glycoprotein</keyword>
<dbReference type="CDD" id="cd11319">
    <property type="entry name" value="AmyAc_euk_AmyA"/>
    <property type="match status" value="1"/>
</dbReference>
<dbReference type="SMR" id="G4TNV8"/>
<evidence type="ECO:0000256" key="14">
    <source>
        <dbReference type="PIRSR" id="PIRSR001024-4"/>
    </source>
</evidence>
<feature type="binding site" evidence="15">
    <location>
        <position position="108"/>
    </location>
    <ligand>
        <name>substrate</name>
    </ligand>
</feature>
<dbReference type="PANTHER" id="PTHR10357:SF227">
    <property type="entry name" value="ALPHA-AMYLASE 2"/>
    <property type="match status" value="1"/>
</dbReference>
<evidence type="ECO:0000256" key="12">
    <source>
        <dbReference type="PIRSR" id="PIRSR001024-1"/>
    </source>
</evidence>
<dbReference type="SUPFAM" id="SSF51445">
    <property type="entry name" value="(Trans)glycosidases"/>
    <property type="match status" value="1"/>
</dbReference>
<evidence type="ECO:0000256" key="3">
    <source>
        <dbReference type="ARBA" id="ARBA00008061"/>
    </source>
</evidence>
<comment type="similarity">
    <text evidence="3 16">Belongs to the glycosyl hydrolase 13 family.</text>
</comment>
<dbReference type="PIRSF" id="PIRSF001024">
    <property type="entry name" value="Alph-amyl_fung"/>
    <property type="match status" value="1"/>
</dbReference>
<dbReference type="FunCoup" id="G4TNV8">
    <property type="interactions" value="121"/>
</dbReference>
<comment type="cofactor">
    <cofactor evidence="2">
        <name>Ca(2+)</name>
        <dbReference type="ChEBI" id="CHEBI:29108"/>
    </cofactor>
</comment>
<keyword evidence="5" id="KW-0479">Metal-binding</keyword>
<evidence type="ECO:0000313" key="20">
    <source>
        <dbReference type="EMBL" id="CCA73001.1"/>
    </source>
</evidence>
<dbReference type="eggNOG" id="KOG0471">
    <property type="taxonomic scope" value="Eukaryota"/>
</dbReference>
<name>G4TNV8_SERID</name>
<dbReference type="SMART" id="SM00642">
    <property type="entry name" value="Aamy"/>
    <property type="match status" value="1"/>
</dbReference>
<evidence type="ECO:0000256" key="15">
    <source>
        <dbReference type="PIRSR" id="PIRSR001024-5"/>
    </source>
</evidence>
<evidence type="ECO:0000259" key="19">
    <source>
        <dbReference type="SMART" id="SM00642"/>
    </source>
</evidence>
<keyword evidence="6 17" id="KW-0378">Hydrolase</keyword>
<feature type="binding site" evidence="15">
    <location>
        <position position="59"/>
    </location>
    <ligand>
        <name>substrate</name>
    </ligand>
</feature>
<evidence type="ECO:0000256" key="13">
    <source>
        <dbReference type="PIRSR" id="PIRSR001024-2"/>
    </source>
</evidence>
<dbReference type="InParanoid" id="G4TNV8"/>
<keyword evidence="18" id="KW-0732">Signal</keyword>
<feature type="binding site" evidence="15">
    <location>
        <position position="345"/>
    </location>
    <ligand>
        <name>substrate</name>
    </ligand>
</feature>
<evidence type="ECO:0000256" key="8">
    <source>
        <dbReference type="ARBA" id="ARBA00023157"/>
    </source>
</evidence>
<evidence type="ECO:0000256" key="9">
    <source>
        <dbReference type="ARBA" id="ARBA00023180"/>
    </source>
</evidence>
<dbReference type="InterPro" id="IPR015340">
    <property type="entry name" value="A_amylase_C_dom"/>
</dbReference>
<dbReference type="InterPro" id="IPR006047">
    <property type="entry name" value="GH13_cat_dom"/>
</dbReference>
<dbReference type="GO" id="GO:0016052">
    <property type="term" value="P:carbohydrate catabolic process"/>
    <property type="evidence" value="ECO:0007669"/>
    <property type="project" value="InterPro"/>
</dbReference>
<feature type="binding site" evidence="15">
    <location>
        <position position="392"/>
    </location>
    <ligand>
        <name>substrate</name>
    </ligand>
</feature>
<evidence type="ECO:0000256" key="10">
    <source>
        <dbReference type="ARBA" id="ARBA00023277"/>
    </source>
</evidence>